<proteinExistence type="predicted"/>
<dbReference type="AlphaFoldDB" id="A0AAD6SZF7"/>
<accession>A0AAD6SZF7</accession>
<reference evidence="1" key="1">
    <citation type="submission" date="2023-03" db="EMBL/GenBank/DDBJ databases">
        <title>Massive genome expansion in bonnet fungi (Mycena s.s.) driven by repeated elements and novel gene families across ecological guilds.</title>
        <authorList>
            <consortium name="Lawrence Berkeley National Laboratory"/>
            <person name="Harder C.B."/>
            <person name="Miyauchi S."/>
            <person name="Viragh M."/>
            <person name="Kuo A."/>
            <person name="Thoen E."/>
            <person name="Andreopoulos B."/>
            <person name="Lu D."/>
            <person name="Skrede I."/>
            <person name="Drula E."/>
            <person name="Henrissat B."/>
            <person name="Morin E."/>
            <person name="Kohler A."/>
            <person name="Barry K."/>
            <person name="LaButti K."/>
            <person name="Morin E."/>
            <person name="Salamov A."/>
            <person name="Lipzen A."/>
            <person name="Mereny Z."/>
            <person name="Hegedus B."/>
            <person name="Baldrian P."/>
            <person name="Stursova M."/>
            <person name="Weitz H."/>
            <person name="Taylor A."/>
            <person name="Grigoriev I.V."/>
            <person name="Nagy L.G."/>
            <person name="Martin F."/>
            <person name="Kauserud H."/>
        </authorList>
    </citation>
    <scope>NUCLEOTIDE SEQUENCE</scope>
    <source>
        <strain evidence="1">CBHHK200</strain>
    </source>
</reference>
<evidence type="ECO:0000313" key="1">
    <source>
        <dbReference type="EMBL" id="KAJ7036871.1"/>
    </source>
</evidence>
<name>A0AAD6SZF7_9AGAR</name>
<comment type="caution">
    <text evidence="1">The sequence shown here is derived from an EMBL/GenBank/DDBJ whole genome shotgun (WGS) entry which is preliminary data.</text>
</comment>
<gene>
    <name evidence="1" type="ORF">C8F04DRAFT_1093693</name>
</gene>
<keyword evidence="2" id="KW-1185">Reference proteome</keyword>
<organism evidence="1 2">
    <name type="scientific">Mycena alexandri</name>
    <dbReference type="NCBI Taxonomy" id="1745969"/>
    <lineage>
        <taxon>Eukaryota</taxon>
        <taxon>Fungi</taxon>
        <taxon>Dikarya</taxon>
        <taxon>Basidiomycota</taxon>
        <taxon>Agaricomycotina</taxon>
        <taxon>Agaricomycetes</taxon>
        <taxon>Agaricomycetidae</taxon>
        <taxon>Agaricales</taxon>
        <taxon>Marasmiineae</taxon>
        <taxon>Mycenaceae</taxon>
        <taxon>Mycena</taxon>
    </lineage>
</organism>
<evidence type="ECO:0000313" key="2">
    <source>
        <dbReference type="Proteomes" id="UP001218188"/>
    </source>
</evidence>
<sequence>MSEAPQPIRDAPAPFSGVVDTDTDDPAPDFIIRSNDGVDLHVHRGILHYASVFFRDLLGAWDAGTMTPDDLRDGKPIAKLPESCTILHRLLCIAYPQTSLDYLLTEQTLDGLYEVHEAAQKYFFGHARGAIEKMLADPALLDAHPHRIFAIARLRDLPELARKAALSTLKTYVCPDGLLFPETEALSASAFQKLHEFHHSCGKAAEQLAIRNAKSVDHQYPDPEITHYEHPGSSYGYEFVWWTQGKSHSEECRPRVEYFAEGDWAELTPSPWFQHHMAVVASKLRRIPIRETVNENVRVLADMDQAMIKGCGKCIEHAERELVDFGEQLGERIKESNNRLAESL</sequence>
<evidence type="ECO:0008006" key="3">
    <source>
        <dbReference type="Google" id="ProtNLM"/>
    </source>
</evidence>
<protein>
    <recommendedName>
        <fullName evidence="3">BTB domain-containing protein</fullName>
    </recommendedName>
</protein>
<dbReference type="InterPro" id="IPR011333">
    <property type="entry name" value="SKP1/BTB/POZ_sf"/>
</dbReference>
<dbReference type="EMBL" id="JARJCM010000040">
    <property type="protein sequence ID" value="KAJ7036871.1"/>
    <property type="molecule type" value="Genomic_DNA"/>
</dbReference>
<dbReference type="Proteomes" id="UP001218188">
    <property type="component" value="Unassembled WGS sequence"/>
</dbReference>
<dbReference type="Gene3D" id="3.30.710.10">
    <property type="entry name" value="Potassium Channel Kv1.1, Chain A"/>
    <property type="match status" value="1"/>
</dbReference>